<dbReference type="GO" id="GO:0006516">
    <property type="term" value="P:glycoprotein catabolic process"/>
    <property type="evidence" value="ECO:0007669"/>
    <property type="project" value="TreeGrafter"/>
</dbReference>
<dbReference type="InterPro" id="IPR001810">
    <property type="entry name" value="F-box_dom"/>
</dbReference>
<proteinExistence type="predicted"/>
<dbReference type="EMBL" id="OX395133">
    <property type="protein sequence ID" value="CAI5783055.1"/>
    <property type="molecule type" value="Genomic_DNA"/>
</dbReference>
<evidence type="ECO:0000313" key="5">
    <source>
        <dbReference type="Proteomes" id="UP001178461"/>
    </source>
</evidence>
<evidence type="ECO:0000313" key="4">
    <source>
        <dbReference type="EMBL" id="CAI5783055.1"/>
    </source>
</evidence>
<dbReference type="InterPro" id="IPR007397">
    <property type="entry name" value="F-box-assoc_dom"/>
</dbReference>
<sequence>MAANMENLPEHILLDILSLVPASDLIYNCRLVCSQWRDLVDLPVLWKRKFQKRDHDSSPKPLAFYIFSRLKKNLIKNPDGQDGLDSWEIQTPAEGHWETEELSIEDSKSVRQMLSPYKMGYFWENDEDAPVQLYKCFASRNRPCSKSQLITLKDEGYWDELMDEARPTMEVKDCFSSGYDSCYTLTVKLLSADSEVLKEHQYKEPCVSTWYPVSHTIYDCPQGVRHILFEHKVHPKACPPDLLKYLFPEQGPSEDREPPWGEMRVLQSSITLHPPLVAEEVDDDYYDYHYRDYPDSSEHSSGDELPYGFFYSASGFDSWYNYD</sequence>
<evidence type="ECO:0000256" key="1">
    <source>
        <dbReference type="ARBA" id="ARBA00022786"/>
    </source>
</evidence>
<dbReference type="InterPro" id="IPR008979">
    <property type="entry name" value="Galactose-bd-like_sf"/>
</dbReference>
<dbReference type="InterPro" id="IPR036047">
    <property type="entry name" value="F-box-like_dom_sf"/>
</dbReference>
<accession>A0AA35PEL3</accession>
<evidence type="ECO:0000259" key="2">
    <source>
        <dbReference type="PROSITE" id="PS50181"/>
    </source>
</evidence>
<dbReference type="SMART" id="SM00256">
    <property type="entry name" value="FBOX"/>
    <property type="match status" value="1"/>
</dbReference>
<dbReference type="Gene3D" id="1.20.1280.50">
    <property type="match status" value="1"/>
</dbReference>
<protein>
    <submittedName>
        <fullName evidence="4">F-box only protein 44-like</fullName>
    </submittedName>
</protein>
<dbReference type="GO" id="GO:0036503">
    <property type="term" value="P:ERAD pathway"/>
    <property type="evidence" value="ECO:0007669"/>
    <property type="project" value="TreeGrafter"/>
</dbReference>
<feature type="domain" description="F-box" evidence="2">
    <location>
        <begin position="2"/>
        <end position="49"/>
    </location>
</feature>
<dbReference type="GO" id="GO:0061630">
    <property type="term" value="F:ubiquitin protein ligase activity"/>
    <property type="evidence" value="ECO:0007669"/>
    <property type="project" value="TreeGrafter"/>
</dbReference>
<dbReference type="Pfam" id="PF12937">
    <property type="entry name" value="F-box-like"/>
    <property type="match status" value="1"/>
</dbReference>
<dbReference type="SUPFAM" id="SSF81383">
    <property type="entry name" value="F-box domain"/>
    <property type="match status" value="1"/>
</dbReference>
<dbReference type="GO" id="GO:0019005">
    <property type="term" value="C:SCF ubiquitin ligase complex"/>
    <property type="evidence" value="ECO:0007669"/>
    <property type="project" value="TreeGrafter"/>
</dbReference>
<dbReference type="InterPro" id="IPR039752">
    <property type="entry name" value="F-box_only"/>
</dbReference>
<dbReference type="SUPFAM" id="SSF49785">
    <property type="entry name" value="Galactose-binding domain-like"/>
    <property type="match status" value="1"/>
</dbReference>
<keyword evidence="1" id="KW-0833">Ubl conjugation pathway</keyword>
<dbReference type="PROSITE" id="PS50181">
    <property type="entry name" value="FBOX"/>
    <property type="match status" value="1"/>
</dbReference>
<gene>
    <name evidence="4" type="ORF">PODLI_1B000642</name>
</gene>
<dbReference type="CDD" id="cd22168">
    <property type="entry name" value="F-box_FBXO6-like"/>
    <property type="match status" value="1"/>
</dbReference>
<feature type="domain" description="FBA" evidence="3">
    <location>
        <begin position="64"/>
        <end position="256"/>
    </location>
</feature>
<dbReference type="SMART" id="SM01198">
    <property type="entry name" value="FBA"/>
    <property type="match status" value="1"/>
</dbReference>
<dbReference type="Proteomes" id="UP001178461">
    <property type="component" value="Chromosome 8"/>
</dbReference>
<dbReference type="PANTHER" id="PTHR12125">
    <property type="entry name" value="F-BOX ONLY PROTEIN 6-LIKE PROTEIN"/>
    <property type="match status" value="1"/>
</dbReference>
<dbReference type="FunFam" id="1.20.1280.50:FF:000002">
    <property type="entry name" value="F-box only protein 44"/>
    <property type="match status" value="1"/>
</dbReference>
<dbReference type="FunFam" id="2.60.120.260:FF:000012">
    <property type="entry name" value="F-box only protein 2"/>
    <property type="match status" value="1"/>
</dbReference>
<reference evidence="4" key="1">
    <citation type="submission" date="2022-12" db="EMBL/GenBank/DDBJ databases">
        <authorList>
            <person name="Alioto T."/>
            <person name="Alioto T."/>
            <person name="Gomez Garrido J."/>
        </authorList>
    </citation>
    <scope>NUCLEOTIDE SEQUENCE</scope>
</reference>
<dbReference type="Gene3D" id="2.60.120.260">
    <property type="entry name" value="Galactose-binding domain-like"/>
    <property type="match status" value="1"/>
</dbReference>
<dbReference type="Pfam" id="PF04300">
    <property type="entry name" value="FBA"/>
    <property type="match status" value="1"/>
</dbReference>
<name>A0AA35PEL3_9SAUR</name>
<dbReference type="PANTHER" id="PTHR12125:SF12">
    <property type="entry name" value="F-BOX ONLY PROTEIN 6"/>
    <property type="match status" value="1"/>
</dbReference>
<dbReference type="GO" id="GO:0031146">
    <property type="term" value="P:SCF-dependent proteasomal ubiquitin-dependent protein catabolic process"/>
    <property type="evidence" value="ECO:0007669"/>
    <property type="project" value="TreeGrafter"/>
</dbReference>
<dbReference type="GO" id="GO:0005737">
    <property type="term" value="C:cytoplasm"/>
    <property type="evidence" value="ECO:0007669"/>
    <property type="project" value="UniProtKB-ARBA"/>
</dbReference>
<keyword evidence="5" id="KW-1185">Reference proteome</keyword>
<organism evidence="4 5">
    <name type="scientific">Podarcis lilfordi</name>
    <name type="common">Lilford's wall lizard</name>
    <dbReference type="NCBI Taxonomy" id="74358"/>
    <lineage>
        <taxon>Eukaryota</taxon>
        <taxon>Metazoa</taxon>
        <taxon>Chordata</taxon>
        <taxon>Craniata</taxon>
        <taxon>Vertebrata</taxon>
        <taxon>Euteleostomi</taxon>
        <taxon>Lepidosauria</taxon>
        <taxon>Squamata</taxon>
        <taxon>Bifurcata</taxon>
        <taxon>Unidentata</taxon>
        <taxon>Episquamata</taxon>
        <taxon>Laterata</taxon>
        <taxon>Lacertibaenia</taxon>
        <taxon>Lacertidae</taxon>
        <taxon>Podarcis</taxon>
    </lineage>
</organism>
<evidence type="ECO:0000259" key="3">
    <source>
        <dbReference type="PROSITE" id="PS51114"/>
    </source>
</evidence>
<dbReference type="AlphaFoldDB" id="A0AA35PEL3"/>
<dbReference type="PROSITE" id="PS51114">
    <property type="entry name" value="FBA"/>
    <property type="match status" value="1"/>
</dbReference>